<accession>A0ABT4E0H9</accession>
<organism evidence="3 4">
    <name type="scientific">Paenibacillus apiarius</name>
    <dbReference type="NCBI Taxonomy" id="46240"/>
    <lineage>
        <taxon>Bacteria</taxon>
        <taxon>Bacillati</taxon>
        <taxon>Bacillota</taxon>
        <taxon>Bacilli</taxon>
        <taxon>Bacillales</taxon>
        <taxon>Paenibacillaceae</taxon>
        <taxon>Paenibacillus</taxon>
    </lineage>
</organism>
<protein>
    <submittedName>
        <fullName evidence="3">PCYCGC domain-containing protein</fullName>
    </submittedName>
</protein>
<dbReference type="Proteomes" id="UP001207626">
    <property type="component" value="Unassembled WGS sequence"/>
</dbReference>
<dbReference type="InterPro" id="IPR025673">
    <property type="entry name" value="PCYCGC"/>
</dbReference>
<dbReference type="EMBL" id="JAMDLW010000030">
    <property type="protein sequence ID" value="MCY9522033.1"/>
    <property type="molecule type" value="Genomic_DNA"/>
</dbReference>
<keyword evidence="4" id="KW-1185">Reference proteome</keyword>
<name>A0ABT4E0H9_9BACL</name>
<proteinExistence type="predicted"/>
<reference evidence="3 4" key="1">
    <citation type="submission" date="2022-05" db="EMBL/GenBank/DDBJ databases">
        <title>Genome Sequencing of Bee-Associated Microbes.</title>
        <authorList>
            <person name="Dunlap C."/>
        </authorList>
    </citation>
    <scope>NUCLEOTIDE SEQUENCE [LARGE SCALE GENOMIC DNA]</scope>
    <source>
        <strain evidence="3 4">NRRL NRS-1438</strain>
    </source>
</reference>
<comment type="caution">
    <text evidence="3">The sequence shown here is derived from an EMBL/GenBank/DDBJ whole genome shotgun (WGS) entry which is preliminary data.</text>
</comment>
<keyword evidence="2" id="KW-0732">Signal</keyword>
<feature type="chain" id="PRO_5046035969" evidence="2">
    <location>
        <begin position="31"/>
        <end position="182"/>
    </location>
</feature>
<evidence type="ECO:0000313" key="3">
    <source>
        <dbReference type="EMBL" id="MCY9522033.1"/>
    </source>
</evidence>
<evidence type="ECO:0000256" key="1">
    <source>
        <dbReference type="SAM" id="MobiDB-lite"/>
    </source>
</evidence>
<evidence type="ECO:0000313" key="4">
    <source>
        <dbReference type="Proteomes" id="UP001207626"/>
    </source>
</evidence>
<sequence>MSAKIQPKRKKRLLYRLLIASAIMSLSLIAAGCGSGDTDSQPAAAHAGEQHERLLPNGDLQQTTASRNELPPFLDDKKDEMRLIYTLAAQNHDLLQHIPCYCGCGESAGHESNLNCFVAQMEENGAVLWDDHGTRCGVCLEIAVEASQMQREGKSVPDIRHTIDEKYKEDYAEPTPTPQPKV</sequence>
<feature type="signal peptide" evidence="2">
    <location>
        <begin position="1"/>
        <end position="30"/>
    </location>
</feature>
<dbReference type="PROSITE" id="PS51257">
    <property type="entry name" value="PROKAR_LIPOPROTEIN"/>
    <property type="match status" value="1"/>
</dbReference>
<evidence type="ECO:0000256" key="2">
    <source>
        <dbReference type="SAM" id="SignalP"/>
    </source>
</evidence>
<feature type="region of interest" description="Disordered" evidence="1">
    <location>
        <begin position="151"/>
        <end position="182"/>
    </location>
</feature>
<dbReference type="Pfam" id="PF13798">
    <property type="entry name" value="PCYCGC"/>
    <property type="match status" value="1"/>
</dbReference>
<gene>
    <name evidence="3" type="ORF">M5X09_20625</name>
</gene>
<feature type="compositionally biased region" description="Basic and acidic residues" evidence="1">
    <location>
        <begin position="151"/>
        <end position="171"/>
    </location>
</feature>
<dbReference type="RefSeq" id="WP_087432419.1">
    <property type="nucleotide sequence ID" value="NZ_JAMDLV010000004.1"/>
</dbReference>